<dbReference type="EMBL" id="SSFD01000290">
    <property type="protein sequence ID" value="TXH81085.1"/>
    <property type="molecule type" value="Genomic_DNA"/>
</dbReference>
<proteinExistence type="predicted"/>
<protein>
    <submittedName>
        <fullName evidence="1">Uncharacterized protein</fullName>
    </submittedName>
</protein>
<reference evidence="1 2" key="1">
    <citation type="submission" date="2018-09" db="EMBL/GenBank/DDBJ databases">
        <title>Metagenome Assembled Genomes from an Advanced Water Purification Facility.</title>
        <authorList>
            <person name="Stamps B.W."/>
            <person name="Spear J.R."/>
        </authorList>
    </citation>
    <scope>NUCLEOTIDE SEQUENCE [LARGE SCALE GENOMIC DNA]</scope>
    <source>
        <strain evidence="1">Bin_27_1</strain>
    </source>
</reference>
<accession>A0A5C7SDQ3</accession>
<name>A0A5C7SDQ3_THASP</name>
<sequence length="176" mass="17915">MASALVLTLAAAGCAPPTEEAALTPRGIGPMLLGVPLADAARATRRFDPAAARIGPGCDERDQIGVVLRVAGESLSVMAMAGADARIEEILAIPAQGAGAVTLADAEACRAHGAAYAASLTPRLGAAPTWSVHERPVSHEFVFAFAGDVRVVARWFSGGRSCDLLLQYGGKPAASP</sequence>
<gene>
    <name evidence="1" type="ORF">E6Q80_17780</name>
</gene>
<dbReference type="AlphaFoldDB" id="A0A5C7SDQ3"/>
<organism evidence="1 2">
    <name type="scientific">Thauera aminoaromatica</name>
    <dbReference type="NCBI Taxonomy" id="164330"/>
    <lineage>
        <taxon>Bacteria</taxon>
        <taxon>Pseudomonadati</taxon>
        <taxon>Pseudomonadota</taxon>
        <taxon>Betaproteobacteria</taxon>
        <taxon>Rhodocyclales</taxon>
        <taxon>Zoogloeaceae</taxon>
        <taxon>Thauera</taxon>
    </lineage>
</organism>
<evidence type="ECO:0000313" key="2">
    <source>
        <dbReference type="Proteomes" id="UP000321192"/>
    </source>
</evidence>
<dbReference type="Proteomes" id="UP000321192">
    <property type="component" value="Unassembled WGS sequence"/>
</dbReference>
<evidence type="ECO:0000313" key="1">
    <source>
        <dbReference type="EMBL" id="TXH81085.1"/>
    </source>
</evidence>
<comment type="caution">
    <text evidence="1">The sequence shown here is derived from an EMBL/GenBank/DDBJ whole genome shotgun (WGS) entry which is preliminary data.</text>
</comment>